<dbReference type="PANTHER" id="PTHR31223">
    <property type="entry name" value="LOG FAMILY PROTEIN YJL055W"/>
    <property type="match status" value="1"/>
</dbReference>
<keyword evidence="3" id="KW-0203">Cytokinin biosynthesis</keyword>
<dbReference type="InterPro" id="IPR005269">
    <property type="entry name" value="LOG"/>
</dbReference>
<evidence type="ECO:0000313" key="6">
    <source>
        <dbReference type="Proteomes" id="UP000027186"/>
    </source>
</evidence>
<dbReference type="Pfam" id="PF03641">
    <property type="entry name" value="Lysine_decarbox"/>
    <property type="match status" value="1"/>
</dbReference>
<dbReference type="GO" id="GO:0009691">
    <property type="term" value="P:cytokinin biosynthetic process"/>
    <property type="evidence" value="ECO:0007669"/>
    <property type="project" value="UniProtKB-UniRule"/>
</dbReference>
<gene>
    <name evidence="4" type="ORF">ABAZ39_04115</name>
    <name evidence="5" type="ORF">FH063_000710</name>
</gene>
<proteinExistence type="inferred from homology"/>
<evidence type="ECO:0000313" key="7">
    <source>
        <dbReference type="Proteomes" id="UP000325333"/>
    </source>
</evidence>
<dbReference type="SUPFAM" id="SSF102405">
    <property type="entry name" value="MCP/YpsA-like"/>
    <property type="match status" value="1"/>
</dbReference>
<dbReference type="EMBL" id="CP007793">
    <property type="protein sequence ID" value="AIB11213.1"/>
    <property type="molecule type" value="Genomic_DNA"/>
</dbReference>
<dbReference type="EMBL" id="VEWN01000001">
    <property type="protein sequence ID" value="KAA1058510.1"/>
    <property type="molecule type" value="Genomic_DNA"/>
</dbReference>
<organism evidence="4 6">
    <name type="scientific">Azospirillum argentinense</name>
    <dbReference type="NCBI Taxonomy" id="2970906"/>
    <lineage>
        <taxon>Bacteria</taxon>
        <taxon>Pseudomonadati</taxon>
        <taxon>Pseudomonadota</taxon>
        <taxon>Alphaproteobacteria</taxon>
        <taxon>Rhodospirillales</taxon>
        <taxon>Azospirillaceae</taxon>
        <taxon>Azospirillum</taxon>
    </lineage>
</organism>
<evidence type="ECO:0000313" key="5">
    <source>
        <dbReference type="EMBL" id="KAA1058510.1"/>
    </source>
</evidence>
<dbReference type="PANTHER" id="PTHR31223:SF70">
    <property type="entry name" value="LOG FAMILY PROTEIN YJL055W"/>
    <property type="match status" value="1"/>
</dbReference>
<dbReference type="KEGG" id="abq:ABAZ39_04115"/>
<protein>
    <recommendedName>
        <fullName evidence="3">Cytokinin riboside 5'-monophosphate phosphoribohydrolase</fullName>
        <ecNumber evidence="3">3.2.2.n1</ecNumber>
    </recommendedName>
</protein>
<sequence length="194" mass="20826">MRAPNSVCVYCGSSSRVAAVHKEAAHMLGDGLARRGIQLVYGGGRVGLMGIAADAALAAGGQVIGIIPEHIQSAEIEHTGLTELHIVDSMHTRKRMMVDRADAFVVLPGGLGTLDEAFEILTWKQLGLHDKPVVIADVDGYWRPLLGLIDHTVAQGFTQPAHRALYTVVDDVDDVFAALAYEPEPTLKIPTQKL</sequence>
<accession>A0A5B0L3X3</accession>
<dbReference type="GO" id="GO:0008714">
    <property type="term" value="F:AMP nucleosidase activity"/>
    <property type="evidence" value="ECO:0007669"/>
    <property type="project" value="UniProtKB-EC"/>
</dbReference>
<dbReference type="Gene3D" id="3.40.50.450">
    <property type="match status" value="1"/>
</dbReference>
<dbReference type="NCBIfam" id="TIGR00730">
    <property type="entry name" value="Rossman fold protein, TIGR00730 family"/>
    <property type="match status" value="1"/>
</dbReference>
<dbReference type="InterPro" id="IPR031100">
    <property type="entry name" value="LOG_fam"/>
</dbReference>
<evidence type="ECO:0000256" key="1">
    <source>
        <dbReference type="ARBA" id="ARBA00000274"/>
    </source>
</evidence>
<evidence type="ECO:0000256" key="3">
    <source>
        <dbReference type="RuleBase" id="RU363015"/>
    </source>
</evidence>
<keyword evidence="3" id="KW-0378">Hydrolase</keyword>
<dbReference type="GO" id="GO:0005829">
    <property type="term" value="C:cytosol"/>
    <property type="evidence" value="ECO:0007669"/>
    <property type="project" value="TreeGrafter"/>
</dbReference>
<reference evidence="5 7" key="2">
    <citation type="submission" date="2019-07" db="EMBL/GenBank/DDBJ databases">
        <title>Genome sequencing of the stress-tolerant strain Azospirillum brasilense Az19.</title>
        <authorList>
            <person name="Maroniche G.A."/>
            <person name="Garcia J.E."/>
            <person name="Pagnussat L."/>
            <person name="Amenta M."/>
            <person name="Creus C.M."/>
        </authorList>
    </citation>
    <scope>NUCLEOTIDE SEQUENCE [LARGE SCALE GENOMIC DNA]</scope>
    <source>
        <strain evidence="5 7">Az19</strain>
    </source>
</reference>
<comment type="catalytic activity">
    <reaction evidence="1">
        <text>AMP + H2O = D-ribose 5-phosphate + adenine</text>
        <dbReference type="Rhea" id="RHEA:20129"/>
        <dbReference type="ChEBI" id="CHEBI:15377"/>
        <dbReference type="ChEBI" id="CHEBI:16708"/>
        <dbReference type="ChEBI" id="CHEBI:78346"/>
        <dbReference type="ChEBI" id="CHEBI:456215"/>
        <dbReference type="EC" id="3.2.2.4"/>
    </reaction>
</comment>
<reference evidence="4 6" key="1">
    <citation type="journal article" date="2014" name="Genome Announc.">
        <title>Complete Genome Sequence of the Model Rhizosphere Strain Azospirillum brasilense Az39, Successfully Applied in Agriculture.</title>
        <authorList>
            <person name="Rivera D."/>
            <person name="Revale S."/>
            <person name="Molina R."/>
            <person name="Gualpa J."/>
            <person name="Puente M."/>
            <person name="Maroniche G."/>
            <person name="Paris G."/>
            <person name="Baker D."/>
            <person name="Clavijo B."/>
            <person name="McLay K."/>
            <person name="Spaepen S."/>
            <person name="Perticari A."/>
            <person name="Vazquez M."/>
            <person name="Wisniewski-Dye F."/>
            <person name="Watkins C."/>
            <person name="Martinez-Abarca F."/>
            <person name="Vanderleyden J."/>
            <person name="Cassan F."/>
        </authorList>
    </citation>
    <scope>NUCLEOTIDE SEQUENCE [LARGE SCALE GENOMIC DNA]</scope>
    <source>
        <strain evidence="4 6">Az39</strain>
    </source>
</reference>
<dbReference type="Proteomes" id="UP000027186">
    <property type="component" value="Chromosome"/>
</dbReference>
<dbReference type="Proteomes" id="UP000325333">
    <property type="component" value="Unassembled WGS sequence"/>
</dbReference>
<evidence type="ECO:0000256" key="2">
    <source>
        <dbReference type="ARBA" id="ARBA00006763"/>
    </source>
</evidence>
<accession>A0A060DJP3</accession>
<dbReference type="EC" id="3.2.2.n1" evidence="3"/>
<comment type="similarity">
    <text evidence="2 3">Belongs to the LOG family.</text>
</comment>
<name>A0A060DJP3_9PROT</name>
<dbReference type="OrthoDB" id="9801098at2"/>
<dbReference type="AlphaFoldDB" id="A0A060DJP3"/>
<evidence type="ECO:0000313" key="4">
    <source>
        <dbReference type="EMBL" id="AIB11213.1"/>
    </source>
</evidence>
<dbReference type="RefSeq" id="WP_038526943.1">
    <property type="nucleotide sequence ID" value="NZ_CP007793.1"/>
</dbReference>